<reference evidence="2 3" key="1">
    <citation type="journal article" date="2019" name="Genome Biol. Evol.">
        <title>Insights into the evolution of the New World diploid cottons (Gossypium, subgenus Houzingenia) based on genome sequencing.</title>
        <authorList>
            <person name="Grover C.E."/>
            <person name="Arick M.A. 2nd"/>
            <person name="Thrash A."/>
            <person name="Conover J.L."/>
            <person name="Sanders W.S."/>
            <person name="Peterson D.G."/>
            <person name="Frelichowski J.E."/>
            <person name="Scheffler J.A."/>
            <person name="Scheffler B.E."/>
            <person name="Wendel J.F."/>
        </authorList>
    </citation>
    <scope>NUCLEOTIDE SEQUENCE [LARGE SCALE GENOMIC DNA]</scope>
    <source>
        <strain evidence="2">5</strain>
        <tissue evidence="2">Leaf</tissue>
    </source>
</reference>
<dbReference type="PANTHER" id="PTHR48200:SF1">
    <property type="entry name" value="AMINOTRANSFERASE-LIKE PLANT MOBILE DOMAIN-CONTAINING PROTEIN"/>
    <property type="match status" value="1"/>
</dbReference>
<evidence type="ECO:0000259" key="1">
    <source>
        <dbReference type="Pfam" id="PF24924"/>
    </source>
</evidence>
<sequence>MNITGMSEQWITTRIQQKGDSKCVPWKSLRDLVLVHPDVKKRVDVFALGIYELVVFPKALGHIDEAAFDLFDRLSKGVTPIPAILAETFRSLNACRRTDEDVEWRAHWLISDEILYRYGDFDWVLLFGV</sequence>
<protein>
    <recommendedName>
        <fullName evidence="1">DUF7745 domain-containing protein</fullName>
    </recommendedName>
</protein>
<dbReference type="Pfam" id="PF24924">
    <property type="entry name" value="DUF7745"/>
    <property type="match status" value="1"/>
</dbReference>
<evidence type="ECO:0000313" key="3">
    <source>
        <dbReference type="Proteomes" id="UP000593579"/>
    </source>
</evidence>
<evidence type="ECO:0000313" key="2">
    <source>
        <dbReference type="EMBL" id="MBA0754894.1"/>
    </source>
</evidence>
<dbReference type="EMBL" id="JABEZY010265398">
    <property type="protein sequence ID" value="MBA0754894.1"/>
    <property type="molecule type" value="Genomic_DNA"/>
</dbReference>
<keyword evidence="3" id="KW-1185">Reference proteome</keyword>
<dbReference type="PANTHER" id="PTHR48200">
    <property type="entry name" value="PROTEIN, PUTATIVE-RELATED"/>
    <property type="match status" value="1"/>
</dbReference>
<comment type="caution">
    <text evidence="2">The sequence shown here is derived from an EMBL/GenBank/DDBJ whole genome shotgun (WGS) entry which is preliminary data.</text>
</comment>
<name>A0A7J9D2X6_GOSGO</name>
<dbReference type="OrthoDB" id="1430424at2759"/>
<gene>
    <name evidence="2" type="ORF">Gogos_022200</name>
</gene>
<dbReference type="AlphaFoldDB" id="A0A7J9D2X6"/>
<organism evidence="2 3">
    <name type="scientific">Gossypium gossypioides</name>
    <name type="common">Mexican cotton</name>
    <name type="synonym">Selera gossypioides</name>
    <dbReference type="NCBI Taxonomy" id="34282"/>
    <lineage>
        <taxon>Eukaryota</taxon>
        <taxon>Viridiplantae</taxon>
        <taxon>Streptophyta</taxon>
        <taxon>Embryophyta</taxon>
        <taxon>Tracheophyta</taxon>
        <taxon>Spermatophyta</taxon>
        <taxon>Magnoliopsida</taxon>
        <taxon>eudicotyledons</taxon>
        <taxon>Gunneridae</taxon>
        <taxon>Pentapetalae</taxon>
        <taxon>rosids</taxon>
        <taxon>malvids</taxon>
        <taxon>Malvales</taxon>
        <taxon>Malvaceae</taxon>
        <taxon>Malvoideae</taxon>
        <taxon>Gossypium</taxon>
    </lineage>
</organism>
<feature type="domain" description="DUF7745" evidence="1">
    <location>
        <begin position="36"/>
        <end position="97"/>
    </location>
</feature>
<proteinExistence type="predicted"/>
<dbReference type="InterPro" id="IPR056647">
    <property type="entry name" value="DUF7745"/>
</dbReference>
<dbReference type="Proteomes" id="UP000593579">
    <property type="component" value="Unassembled WGS sequence"/>
</dbReference>
<accession>A0A7J9D2X6</accession>